<reference evidence="1" key="2">
    <citation type="submission" date="2011-04" db="EMBL/GenBank/DDBJ databases">
        <authorList>
            <person name="Genoscope - CEA"/>
        </authorList>
    </citation>
    <scope>NUCLEOTIDE SEQUENCE</scope>
    <source>
        <strain evidence="1">R24</strain>
    </source>
</reference>
<dbReference type="AlphaFoldDB" id="G3AAK0"/>
<accession>G3AAK0</accession>
<proteinExistence type="predicted"/>
<protein>
    <submittedName>
        <fullName evidence="1">Uncharacterized protein</fullName>
    </submittedName>
</protein>
<sequence>MRHLVAAIFCAAETVCSYCTVQVIHTKHPRDNAVNIATPIVICNALYGKWETPNPCMYQSADRQP</sequence>
<dbReference type="EMBL" id="FR854092">
    <property type="protein sequence ID" value="CCA87405.1"/>
    <property type="molecule type" value="Genomic_DNA"/>
</dbReference>
<name>G3AAK0_9RALS</name>
<gene>
    <name evidence="1" type="ORF">RALSY_mp30738</name>
</gene>
<organism evidence="1">
    <name type="scientific">Ralstonia syzygii R24</name>
    <dbReference type="NCBI Taxonomy" id="907261"/>
    <lineage>
        <taxon>Bacteria</taxon>
        <taxon>Pseudomonadati</taxon>
        <taxon>Pseudomonadota</taxon>
        <taxon>Betaproteobacteria</taxon>
        <taxon>Burkholderiales</taxon>
        <taxon>Burkholderiaceae</taxon>
        <taxon>Ralstonia</taxon>
        <taxon>Ralstonia solanacearum species complex</taxon>
    </lineage>
</organism>
<evidence type="ECO:0000313" key="1">
    <source>
        <dbReference type="EMBL" id="CCA87405.1"/>
    </source>
</evidence>
<reference evidence="1" key="1">
    <citation type="journal article" date="2011" name="PLoS ONE">
        <title>Ralstonia syzygii, the Blood Disease Bacterium and some Asian R. solanacearum strains form a single genomic species despite divergent lifestyles.</title>
        <authorList>
            <person name="Remenant B."/>
            <person name="de Cambiaire J.C."/>
            <person name="Cellier G."/>
            <person name="Jacobs J.M."/>
            <person name="Mangenot S."/>
            <person name="Barbe V."/>
            <person name="Lajus A."/>
            <person name="Vallenet D."/>
            <person name="Medigue C."/>
            <person name="Fegan M."/>
            <person name="Allen C."/>
            <person name="Prior P."/>
        </authorList>
    </citation>
    <scope>NUCLEOTIDE SEQUENCE</scope>
    <source>
        <strain evidence="1">R24</strain>
    </source>
</reference>